<dbReference type="Pfam" id="PF03963">
    <property type="entry name" value="FlgD"/>
    <property type="match status" value="1"/>
</dbReference>
<evidence type="ECO:0000256" key="5">
    <source>
        <dbReference type="RuleBase" id="RU362076"/>
    </source>
</evidence>
<dbReference type="InterPro" id="IPR025965">
    <property type="entry name" value="FlgD/Vpr_Ig-like"/>
</dbReference>
<proteinExistence type="inferred from homology"/>
<comment type="caution">
    <text evidence="7">The sequence shown here is derived from an EMBL/GenBank/DDBJ whole genome shotgun (WGS) entry which is preliminary data.</text>
</comment>
<reference evidence="7 8" key="1">
    <citation type="submission" date="2018-03" db="EMBL/GenBank/DDBJ databases">
        <title>Rhodobacter blasticus.</title>
        <authorList>
            <person name="Meyer T.E."/>
            <person name="Miller S."/>
            <person name="Lodha T."/>
            <person name="Gandham S."/>
            <person name="Chintalapati S."/>
            <person name="Chintalapati V.R."/>
        </authorList>
    </citation>
    <scope>NUCLEOTIDE SEQUENCE [LARGE SCALE GENOMIC DNA]</scope>
    <source>
        <strain evidence="7 8">DSM 2131</strain>
    </source>
</reference>
<accession>A0A2T4JBL8</accession>
<keyword evidence="7" id="KW-0966">Cell projection</keyword>
<organism evidence="7 8">
    <name type="scientific">Fuscovulum blasticum DSM 2131</name>
    <dbReference type="NCBI Taxonomy" id="1188250"/>
    <lineage>
        <taxon>Bacteria</taxon>
        <taxon>Pseudomonadati</taxon>
        <taxon>Pseudomonadota</taxon>
        <taxon>Alphaproteobacteria</taxon>
        <taxon>Rhodobacterales</taxon>
        <taxon>Paracoccaceae</taxon>
        <taxon>Pseudogemmobacter</taxon>
    </lineage>
</organism>
<gene>
    <name evidence="7" type="primary">flgD</name>
    <name evidence="7" type="ORF">C5F44_05155</name>
</gene>
<evidence type="ECO:0000313" key="8">
    <source>
        <dbReference type="Proteomes" id="UP000241362"/>
    </source>
</evidence>
<evidence type="ECO:0000256" key="1">
    <source>
        <dbReference type="ARBA" id="ARBA00010577"/>
    </source>
</evidence>
<dbReference type="RefSeq" id="WP_107672460.1">
    <property type="nucleotide sequence ID" value="NZ_PZKE01000004.1"/>
</dbReference>
<sequence>MDVTATGSATSASTAAKGQGSAVLTSDFQTFLKMLTVQMQNQDPLNPIDSTDYAVQLATFSGVEQQVQTNQLLGAMATQFGLMGMSQLAGWVGQEARAAADVWYSGTPVTLSPNPVASADEAVLVVKDAKGNLVTRESLPVSTDLYQWFGADAAGDPLPEGRYSLSLESWRDGELLQTDPVEYYGRVIEARGGSGGTRLVFDGGIEVAATEITALRVPPG</sequence>
<evidence type="ECO:0000256" key="4">
    <source>
        <dbReference type="ARBA" id="ARBA00024746"/>
    </source>
</evidence>
<keyword evidence="3 5" id="KW-1005">Bacterial flagellum biogenesis</keyword>
<dbReference type="InterPro" id="IPR005648">
    <property type="entry name" value="FlgD"/>
</dbReference>
<dbReference type="NCBIfam" id="NF009453">
    <property type="entry name" value="PRK12813.1"/>
    <property type="match status" value="1"/>
</dbReference>
<keyword evidence="7" id="KW-0282">Flagellum</keyword>
<dbReference type="EMBL" id="PZKE01000004">
    <property type="protein sequence ID" value="PTE15208.1"/>
    <property type="molecule type" value="Genomic_DNA"/>
</dbReference>
<comment type="similarity">
    <text evidence="1 5">Belongs to the FlgD family.</text>
</comment>
<dbReference type="Proteomes" id="UP000241362">
    <property type="component" value="Unassembled WGS sequence"/>
</dbReference>
<name>A0A2T4JBL8_FUSBL</name>
<dbReference type="AlphaFoldDB" id="A0A2T4JBL8"/>
<evidence type="ECO:0000256" key="3">
    <source>
        <dbReference type="ARBA" id="ARBA00022795"/>
    </source>
</evidence>
<evidence type="ECO:0000256" key="2">
    <source>
        <dbReference type="ARBA" id="ARBA00016013"/>
    </source>
</evidence>
<keyword evidence="8" id="KW-1185">Reference proteome</keyword>
<evidence type="ECO:0000313" key="7">
    <source>
        <dbReference type="EMBL" id="PTE15208.1"/>
    </source>
</evidence>
<dbReference type="Pfam" id="PF13860">
    <property type="entry name" value="FlgD_ig"/>
    <property type="match status" value="1"/>
</dbReference>
<evidence type="ECO:0000259" key="6">
    <source>
        <dbReference type="Pfam" id="PF13860"/>
    </source>
</evidence>
<comment type="function">
    <text evidence="4 5">Required for flagellar hook formation. May act as a scaffolding protein.</text>
</comment>
<feature type="domain" description="FlgD/Vpr Ig-like" evidence="6">
    <location>
        <begin position="105"/>
        <end position="172"/>
    </location>
</feature>
<dbReference type="GO" id="GO:0044781">
    <property type="term" value="P:bacterial-type flagellum organization"/>
    <property type="evidence" value="ECO:0007669"/>
    <property type="project" value="UniProtKB-UniRule"/>
</dbReference>
<keyword evidence="7" id="KW-0969">Cilium</keyword>
<protein>
    <recommendedName>
        <fullName evidence="2 5">Basal-body rod modification protein FlgD</fullName>
    </recommendedName>
</protein>